<evidence type="ECO:0000313" key="4">
    <source>
        <dbReference type="Proteomes" id="UP000584642"/>
    </source>
</evidence>
<feature type="signal peptide" evidence="1">
    <location>
        <begin position="1"/>
        <end position="21"/>
    </location>
</feature>
<dbReference type="PANTHER" id="PTHR31528">
    <property type="entry name" value="4-AMINO-5-HYDROXYMETHYL-2-METHYLPYRIMIDINE PHOSPHATE SYNTHASE THI11-RELATED"/>
    <property type="match status" value="1"/>
</dbReference>
<dbReference type="EMBL" id="JABFDB010000010">
    <property type="protein sequence ID" value="NYZ21020.1"/>
    <property type="molecule type" value="Genomic_DNA"/>
</dbReference>
<sequence length="326" mass="34554">MLNKPFLLACAVALLPGFALAQPADKAVLMLNWYVYGEHAPFVAGALKNYYKDEGIDLEIQEGRGSGVTVQAVAAGTVTFGFADVSVMIRAATKGAPVKSVGVLVQKTPGAVIAPEGKIKSPQDLAGKTIAITPGDSVTPFWPLYLKKIGVAESSVRTVAGDAQTKLNAVVNGQADGLIGTSTEQGARLPDIINKPVTILRYADAGMTLVGFGIVVSNDTIATKGDLVKRFMRATTRAVEDAEKDPKGAVDLLLKAYPKIGLPEGQLRSLQYSQALYRADPTPGRRPFQMDPSLIAETLETLTQYGGLAQSDRGKPDDYFNGSFLP</sequence>
<dbReference type="PANTHER" id="PTHR31528:SF15">
    <property type="entry name" value="RIBOFLAVIN-BINDING PROTEIN RIBY"/>
    <property type="match status" value="1"/>
</dbReference>
<dbReference type="Proteomes" id="UP000584642">
    <property type="component" value="Unassembled WGS sequence"/>
</dbReference>
<reference evidence="3 4" key="1">
    <citation type="submission" date="2020-05" db="EMBL/GenBank/DDBJ databases">
        <title>Azospirillum oleiclasticum sp. nov, a nitrogen-fixing and heavy crude oil-emulsifying bacterium isolated from the crude oil of Yumen Oilfield.</title>
        <authorList>
            <person name="Wu D."/>
            <person name="Cai M."/>
            <person name="Zhang X."/>
        </authorList>
    </citation>
    <scope>NUCLEOTIDE SEQUENCE [LARGE SCALE GENOMIC DNA]</scope>
    <source>
        <strain evidence="3 4">ROY-1-1-2</strain>
    </source>
</reference>
<dbReference type="RefSeq" id="WP_180282796.1">
    <property type="nucleotide sequence ID" value="NZ_JABFDB010000010.1"/>
</dbReference>
<evidence type="ECO:0000259" key="2">
    <source>
        <dbReference type="Pfam" id="PF09084"/>
    </source>
</evidence>
<feature type="chain" id="PRO_5045539865" evidence="1">
    <location>
        <begin position="22"/>
        <end position="326"/>
    </location>
</feature>
<organism evidence="3 4">
    <name type="scientific">Azospirillum oleiclasticum</name>
    <dbReference type="NCBI Taxonomy" id="2735135"/>
    <lineage>
        <taxon>Bacteria</taxon>
        <taxon>Pseudomonadati</taxon>
        <taxon>Pseudomonadota</taxon>
        <taxon>Alphaproteobacteria</taxon>
        <taxon>Rhodospirillales</taxon>
        <taxon>Azospirillaceae</taxon>
        <taxon>Azospirillum</taxon>
    </lineage>
</organism>
<keyword evidence="1" id="KW-0732">Signal</keyword>
<dbReference type="InterPro" id="IPR015168">
    <property type="entry name" value="SsuA/THI5"/>
</dbReference>
<evidence type="ECO:0000256" key="1">
    <source>
        <dbReference type="SAM" id="SignalP"/>
    </source>
</evidence>
<dbReference type="InterPro" id="IPR027939">
    <property type="entry name" value="NMT1/THI5"/>
</dbReference>
<name>A0ABX2TE97_9PROT</name>
<dbReference type="Pfam" id="PF09084">
    <property type="entry name" value="NMT1"/>
    <property type="match status" value="1"/>
</dbReference>
<proteinExistence type="predicted"/>
<accession>A0ABX2TE97</accession>
<evidence type="ECO:0000313" key="3">
    <source>
        <dbReference type="EMBL" id="NYZ21020.1"/>
    </source>
</evidence>
<comment type="caution">
    <text evidence="3">The sequence shown here is derived from an EMBL/GenBank/DDBJ whole genome shotgun (WGS) entry which is preliminary data.</text>
</comment>
<gene>
    <name evidence="3" type="ORF">HND93_14995</name>
</gene>
<protein>
    <submittedName>
        <fullName evidence="3">ABC transporter substrate-binding protein</fullName>
    </submittedName>
</protein>
<feature type="domain" description="SsuA/THI5-like" evidence="2">
    <location>
        <begin position="38"/>
        <end position="249"/>
    </location>
</feature>
<dbReference type="Gene3D" id="3.40.190.10">
    <property type="entry name" value="Periplasmic binding protein-like II"/>
    <property type="match status" value="2"/>
</dbReference>
<dbReference type="SUPFAM" id="SSF53850">
    <property type="entry name" value="Periplasmic binding protein-like II"/>
    <property type="match status" value="1"/>
</dbReference>
<keyword evidence="4" id="KW-1185">Reference proteome</keyword>